<dbReference type="InterPro" id="IPR051487">
    <property type="entry name" value="Ser/Thr_Proteases_Immune/Dev"/>
</dbReference>
<feature type="signal peptide" evidence="4">
    <location>
        <begin position="1"/>
        <end position="34"/>
    </location>
</feature>
<comment type="similarity">
    <text evidence="2">Belongs to the peptidase S1 family. CLIP subfamily.</text>
</comment>
<dbReference type="OrthoDB" id="546450at2759"/>
<dbReference type="STRING" id="48709.A0A1D2MZY0"/>
<feature type="domain" description="Peptidase S1" evidence="5">
    <location>
        <begin position="316"/>
        <end position="506"/>
    </location>
</feature>
<dbReference type="PANTHER" id="PTHR24256">
    <property type="entry name" value="TRYPTASE-RELATED"/>
    <property type="match status" value="1"/>
</dbReference>
<dbReference type="CDD" id="cd00190">
    <property type="entry name" value="Tryp_SPc"/>
    <property type="match status" value="1"/>
</dbReference>
<comment type="caution">
    <text evidence="6">The sequence shown here is derived from an EMBL/GenBank/DDBJ whole genome shotgun (WGS) entry which is preliminary data.</text>
</comment>
<evidence type="ECO:0000313" key="6">
    <source>
        <dbReference type="EMBL" id="ODM98511.1"/>
    </source>
</evidence>
<organism evidence="6 7">
    <name type="scientific">Orchesella cincta</name>
    <name type="common">Springtail</name>
    <name type="synonym">Podura cincta</name>
    <dbReference type="NCBI Taxonomy" id="48709"/>
    <lineage>
        <taxon>Eukaryota</taxon>
        <taxon>Metazoa</taxon>
        <taxon>Ecdysozoa</taxon>
        <taxon>Arthropoda</taxon>
        <taxon>Hexapoda</taxon>
        <taxon>Collembola</taxon>
        <taxon>Entomobryomorpha</taxon>
        <taxon>Entomobryoidea</taxon>
        <taxon>Orchesellidae</taxon>
        <taxon>Orchesellinae</taxon>
        <taxon>Orchesella</taxon>
    </lineage>
</organism>
<keyword evidence="6" id="KW-0378">Hydrolase</keyword>
<dbReference type="GO" id="GO:0006508">
    <property type="term" value="P:proteolysis"/>
    <property type="evidence" value="ECO:0007669"/>
    <property type="project" value="UniProtKB-KW"/>
</dbReference>
<dbReference type="InterPro" id="IPR043504">
    <property type="entry name" value="Peptidase_S1_PA_chymotrypsin"/>
</dbReference>
<feature type="compositionally biased region" description="Low complexity" evidence="3">
    <location>
        <begin position="236"/>
        <end position="254"/>
    </location>
</feature>
<dbReference type="EMBL" id="LJIJ01000347">
    <property type="protein sequence ID" value="ODM98511.1"/>
    <property type="molecule type" value="Genomic_DNA"/>
</dbReference>
<feature type="compositionally biased region" description="Polar residues" evidence="3">
    <location>
        <begin position="262"/>
        <end position="286"/>
    </location>
</feature>
<dbReference type="InterPro" id="IPR001314">
    <property type="entry name" value="Peptidase_S1A"/>
</dbReference>
<keyword evidence="4" id="KW-0732">Signal</keyword>
<protein>
    <submittedName>
        <fullName evidence="6">Serine protease 55</fullName>
    </submittedName>
</protein>
<dbReference type="Pfam" id="PF00089">
    <property type="entry name" value="Trypsin"/>
    <property type="match status" value="1"/>
</dbReference>
<sequence length="516" mass="56592">MKTRPSKFHWRRARSISLCVLINGLLLCNTGATGFQWEAEDAIIIEVGSSNKDVTKSKSDTEASRAKRQVFPGFGNGIFPPGWPFGPGGPVSINQQQPQQPQYPGINIQHVTNPPPTSAPALGSLGPCVTSNGRHGYCASFRQCYPRLYSPDDGHIMNDGLAEMYHNISGSCNGQEIPSFFMFRADAEARQNQICCGSTVTGQPSPPLGHPPPNIFHQLTMRPPWAFPQFPIRISTTPYTTTPTTTTTTTTTTTPRPPPTWATHSTTSYPWQTSQNPWQTSQNPWQTSTRYTTMRPPPPSTTATPPVSSSCGVGKIVGGNQATKGEFPWLVALVRNQKQVCGGTLIDSQYVLTAAVISILKSVTSQELQTLFKIYIGDYDLHTLNDGPMTVKNIAKLILHRQFHQHYFYNDIALIKLDSPVQFGSNGNNDIRPICLSAGGPYEGNNVFVAGWGRTSAQSSYQPGIYRKVELKVWNLQQCAAKYGSHAPGGITQSMMCAGQYNKDSCLRWTSDEKDG</sequence>
<dbReference type="SUPFAM" id="SSF50494">
    <property type="entry name" value="Trypsin-like serine proteases"/>
    <property type="match status" value="1"/>
</dbReference>
<feature type="chain" id="PRO_5008904812" evidence="4">
    <location>
        <begin position="35"/>
        <end position="516"/>
    </location>
</feature>
<keyword evidence="7" id="KW-1185">Reference proteome</keyword>
<feature type="region of interest" description="Disordered" evidence="3">
    <location>
        <begin position="236"/>
        <end position="309"/>
    </location>
</feature>
<reference evidence="6 7" key="1">
    <citation type="journal article" date="2016" name="Genome Biol. Evol.">
        <title>Gene Family Evolution Reflects Adaptation to Soil Environmental Stressors in the Genome of the Collembolan Orchesella cincta.</title>
        <authorList>
            <person name="Faddeeva-Vakhrusheva A."/>
            <person name="Derks M.F."/>
            <person name="Anvar S.Y."/>
            <person name="Agamennone V."/>
            <person name="Suring W."/>
            <person name="Smit S."/>
            <person name="van Straalen N.M."/>
            <person name="Roelofs D."/>
        </authorList>
    </citation>
    <scope>NUCLEOTIDE SEQUENCE [LARGE SCALE GENOMIC DNA]</scope>
    <source>
        <tissue evidence="6">Mixed pool</tissue>
    </source>
</reference>
<dbReference type="InterPro" id="IPR001254">
    <property type="entry name" value="Trypsin_dom"/>
</dbReference>
<evidence type="ECO:0000256" key="3">
    <source>
        <dbReference type="SAM" id="MobiDB-lite"/>
    </source>
</evidence>
<dbReference type="PRINTS" id="PR00722">
    <property type="entry name" value="CHYMOTRYPSIN"/>
</dbReference>
<dbReference type="FunFam" id="2.40.10.10:FF:000068">
    <property type="entry name" value="transmembrane protease serine 2"/>
    <property type="match status" value="1"/>
</dbReference>
<dbReference type="Proteomes" id="UP000094527">
    <property type="component" value="Unassembled WGS sequence"/>
</dbReference>
<dbReference type="PROSITE" id="PS50240">
    <property type="entry name" value="TRYPSIN_DOM"/>
    <property type="match status" value="1"/>
</dbReference>
<dbReference type="AlphaFoldDB" id="A0A1D2MZY0"/>
<keyword evidence="6" id="KW-0645">Protease</keyword>
<accession>A0A1D2MZY0</accession>
<evidence type="ECO:0000259" key="5">
    <source>
        <dbReference type="PROSITE" id="PS50240"/>
    </source>
</evidence>
<evidence type="ECO:0000256" key="1">
    <source>
        <dbReference type="ARBA" id="ARBA00023157"/>
    </source>
</evidence>
<name>A0A1D2MZY0_ORCCI</name>
<dbReference type="InterPro" id="IPR009003">
    <property type="entry name" value="Peptidase_S1_PA"/>
</dbReference>
<evidence type="ECO:0000256" key="4">
    <source>
        <dbReference type="SAM" id="SignalP"/>
    </source>
</evidence>
<keyword evidence="1" id="KW-1015">Disulfide bond</keyword>
<proteinExistence type="inferred from homology"/>
<dbReference type="GO" id="GO:0004252">
    <property type="term" value="F:serine-type endopeptidase activity"/>
    <property type="evidence" value="ECO:0007669"/>
    <property type="project" value="InterPro"/>
</dbReference>
<evidence type="ECO:0000256" key="2">
    <source>
        <dbReference type="ARBA" id="ARBA00024195"/>
    </source>
</evidence>
<gene>
    <name evidence="6" type="ORF">Ocin01_08172</name>
</gene>
<dbReference type="Gene3D" id="2.40.10.10">
    <property type="entry name" value="Trypsin-like serine proteases"/>
    <property type="match status" value="1"/>
</dbReference>
<evidence type="ECO:0000313" key="7">
    <source>
        <dbReference type="Proteomes" id="UP000094527"/>
    </source>
</evidence>
<dbReference type="SMART" id="SM00020">
    <property type="entry name" value="Tryp_SPc"/>
    <property type="match status" value="1"/>
</dbReference>